<evidence type="ECO:0000313" key="2">
    <source>
        <dbReference type="Proteomes" id="UP000224080"/>
    </source>
</evidence>
<proteinExistence type="predicted"/>
<organism evidence="1 2">
    <name type="scientific">Blastomyces parvus</name>
    <dbReference type="NCBI Taxonomy" id="2060905"/>
    <lineage>
        <taxon>Eukaryota</taxon>
        <taxon>Fungi</taxon>
        <taxon>Dikarya</taxon>
        <taxon>Ascomycota</taxon>
        <taxon>Pezizomycotina</taxon>
        <taxon>Eurotiomycetes</taxon>
        <taxon>Eurotiomycetidae</taxon>
        <taxon>Onygenales</taxon>
        <taxon>Ajellomycetaceae</taxon>
        <taxon>Blastomyces</taxon>
    </lineage>
</organism>
<reference evidence="1 2" key="1">
    <citation type="submission" date="2017-10" db="EMBL/GenBank/DDBJ databases">
        <title>Comparative genomics in systemic dimorphic fungi from Ajellomycetaceae.</title>
        <authorList>
            <person name="Munoz J.F."/>
            <person name="Mcewen J.G."/>
            <person name="Clay O.K."/>
            <person name="Cuomo C.A."/>
        </authorList>
    </citation>
    <scope>NUCLEOTIDE SEQUENCE [LARGE SCALE GENOMIC DNA]</scope>
    <source>
        <strain evidence="1 2">UAMH130</strain>
    </source>
</reference>
<keyword evidence="2" id="KW-1185">Reference proteome</keyword>
<accession>A0A2B7WKL5</accession>
<evidence type="ECO:0000313" key="1">
    <source>
        <dbReference type="EMBL" id="PGG97295.1"/>
    </source>
</evidence>
<sequence>MTPGEVLDVVVGELRLLIPYLRDNTPYGAWLGLQLIPGLVGIVTGLEHRSESSKRVWRGKWARAYCHGRIAEYGTGADTAPYCDTTNELIMRRDINQTRQTGFITIMVYTQAKALAPGCQH</sequence>
<name>A0A2B7WKL5_9EURO</name>
<comment type="caution">
    <text evidence="1">The sequence shown here is derived from an EMBL/GenBank/DDBJ whole genome shotgun (WGS) entry which is preliminary data.</text>
</comment>
<dbReference type="AlphaFoldDB" id="A0A2B7WKL5"/>
<protein>
    <submittedName>
        <fullName evidence="1">Uncharacterized protein</fullName>
    </submittedName>
</protein>
<gene>
    <name evidence="1" type="ORF">GX51_07390</name>
</gene>
<dbReference type="Proteomes" id="UP000224080">
    <property type="component" value="Unassembled WGS sequence"/>
</dbReference>
<dbReference type="EMBL" id="PDNC01000147">
    <property type="protein sequence ID" value="PGG97295.1"/>
    <property type="molecule type" value="Genomic_DNA"/>
</dbReference>